<dbReference type="PRINTS" id="PR00420">
    <property type="entry name" value="RNGMNOXGNASE"/>
</dbReference>
<proteinExistence type="inferred from homology"/>
<dbReference type="SUPFAM" id="SSF51905">
    <property type="entry name" value="FAD/NAD(P)-binding domain"/>
    <property type="match status" value="1"/>
</dbReference>
<dbReference type="GO" id="GO:0004497">
    <property type="term" value="F:monooxygenase activity"/>
    <property type="evidence" value="ECO:0007669"/>
    <property type="project" value="InterPro"/>
</dbReference>
<dbReference type="AlphaFoldDB" id="A0A423VPW8"/>
<protein>
    <recommendedName>
        <fullName evidence="7">FAD-binding domain-containing protein</fullName>
    </recommendedName>
</protein>
<keyword evidence="9" id="KW-1185">Reference proteome</keyword>
<dbReference type="InterPro" id="IPR036188">
    <property type="entry name" value="FAD/NAD-bd_sf"/>
</dbReference>
<keyword evidence="4" id="KW-0274">FAD</keyword>
<reference evidence="8 9" key="1">
    <citation type="submission" date="2015-09" db="EMBL/GenBank/DDBJ databases">
        <title>Host preference determinants of Valsa canker pathogens revealed by comparative genomics.</title>
        <authorList>
            <person name="Yin Z."/>
            <person name="Huang L."/>
        </authorList>
    </citation>
    <scope>NUCLEOTIDE SEQUENCE [LARGE SCALE GENOMIC DNA]</scope>
    <source>
        <strain evidence="8 9">YSFL</strain>
    </source>
</reference>
<comment type="caution">
    <text evidence="8">The sequence shown here is derived from an EMBL/GenBank/DDBJ whole genome shotgun (WGS) entry which is preliminary data.</text>
</comment>
<evidence type="ECO:0000256" key="6">
    <source>
        <dbReference type="SAM" id="MobiDB-lite"/>
    </source>
</evidence>
<evidence type="ECO:0000313" key="8">
    <source>
        <dbReference type="EMBL" id="ROV93071.1"/>
    </source>
</evidence>
<dbReference type="PANTHER" id="PTHR47356:SF2">
    <property type="entry name" value="FAD-BINDING DOMAIN-CONTAINING PROTEIN-RELATED"/>
    <property type="match status" value="1"/>
</dbReference>
<comment type="cofactor">
    <cofactor evidence="1">
        <name>FAD</name>
        <dbReference type="ChEBI" id="CHEBI:57692"/>
    </cofactor>
</comment>
<organism evidence="8 9">
    <name type="scientific">Cytospora chrysosperma</name>
    <name type="common">Cytospora canker fungus</name>
    <name type="synonym">Sphaeria chrysosperma</name>
    <dbReference type="NCBI Taxonomy" id="252740"/>
    <lineage>
        <taxon>Eukaryota</taxon>
        <taxon>Fungi</taxon>
        <taxon>Dikarya</taxon>
        <taxon>Ascomycota</taxon>
        <taxon>Pezizomycotina</taxon>
        <taxon>Sordariomycetes</taxon>
        <taxon>Sordariomycetidae</taxon>
        <taxon>Diaporthales</taxon>
        <taxon>Cytosporaceae</taxon>
        <taxon>Cytospora</taxon>
    </lineage>
</organism>
<dbReference type="Pfam" id="PF01494">
    <property type="entry name" value="FAD_binding_3"/>
    <property type="match status" value="2"/>
</dbReference>
<feature type="region of interest" description="Disordered" evidence="6">
    <location>
        <begin position="13"/>
        <end position="59"/>
    </location>
</feature>
<dbReference type="Proteomes" id="UP000284375">
    <property type="component" value="Unassembled WGS sequence"/>
</dbReference>
<keyword evidence="5" id="KW-0560">Oxidoreductase</keyword>
<name>A0A423VPW8_CYTCH</name>
<dbReference type="STRING" id="252740.A0A423VPW8"/>
<feature type="domain" description="FAD-binding" evidence="7">
    <location>
        <begin position="100"/>
        <end position="265"/>
    </location>
</feature>
<sequence length="572" mass="62687">MISTKQLLERVTSALEKDPGSPSRYTNSRDCDCNSDCEQGPSSGDRISPDDRDTLSNGPELLTTHTASGHKTSLDLARAQDFAAGAKATNAQQASAPFRAIIVGGGPNGLCLAHALHLAGIDYTLLERGGEIVSQVGTSLALWPHSVRILDQLGLLDEARKHYFPIKTKHNHRPDGSVRDVNDLFAKVEENHGHPWMLFHRAKLLELLWENLPERETRVKVNKKVTSIVSNRDGVVVACADGTFESGSIVIGCDGVHSTVRQTIHDLRSAKRRSRSKLSLASLVGSLGGDPGDDDKPMKTSYYGLAGWIPLPAGLEPGACYEVRSEPKGKTFHILTGEDAAYFIVYIHLEKPTRERTRHTESDAEAVAASLAGHRIAPGVTFGDLWRSRRWGRLLDFQEGFLRRWYHGRAVLVGDAVHKLTPNAGLGLNAGWQGIAELTNRLRALVAGPGPGPDTRSIEKVFRGYQKSRSGTARATALFSSMYTRVVANQSLLYRFCDRVTPAVGGDVALLNVLASPVVRRSVVFDFLAERDYREGRVRWVHPRHAPGEEGCGEQDGKNKWVGISRRKPLSV</sequence>
<gene>
    <name evidence="8" type="ORF">VSDG_07329</name>
</gene>
<evidence type="ECO:0000256" key="5">
    <source>
        <dbReference type="ARBA" id="ARBA00023002"/>
    </source>
</evidence>
<dbReference type="Gene3D" id="3.50.50.60">
    <property type="entry name" value="FAD/NAD(P)-binding domain"/>
    <property type="match status" value="1"/>
</dbReference>
<comment type="similarity">
    <text evidence="2">Belongs to the paxM FAD-dependent monooxygenase family.</text>
</comment>
<keyword evidence="3" id="KW-0285">Flavoprotein</keyword>
<evidence type="ECO:0000259" key="7">
    <source>
        <dbReference type="Pfam" id="PF01494"/>
    </source>
</evidence>
<dbReference type="OrthoDB" id="2431938at2759"/>
<evidence type="ECO:0000256" key="4">
    <source>
        <dbReference type="ARBA" id="ARBA00022827"/>
    </source>
</evidence>
<feature type="domain" description="FAD-binding" evidence="7">
    <location>
        <begin position="333"/>
        <end position="449"/>
    </location>
</feature>
<dbReference type="GO" id="GO:0071949">
    <property type="term" value="F:FAD binding"/>
    <property type="evidence" value="ECO:0007669"/>
    <property type="project" value="InterPro"/>
</dbReference>
<evidence type="ECO:0000256" key="2">
    <source>
        <dbReference type="ARBA" id="ARBA00007992"/>
    </source>
</evidence>
<evidence type="ECO:0000256" key="3">
    <source>
        <dbReference type="ARBA" id="ARBA00022630"/>
    </source>
</evidence>
<dbReference type="PANTHER" id="PTHR47356">
    <property type="entry name" value="FAD-DEPENDENT MONOOXYGENASE ASQG-RELATED"/>
    <property type="match status" value="1"/>
</dbReference>
<accession>A0A423VPW8</accession>
<dbReference type="EMBL" id="LJZO01000034">
    <property type="protein sequence ID" value="ROV93071.1"/>
    <property type="molecule type" value="Genomic_DNA"/>
</dbReference>
<evidence type="ECO:0000313" key="9">
    <source>
        <dbReference type="Proteomes" id="UP000284375"/>
    </source>
</evidence>
<dbReference type="InterPro" id="IPR050562">
    <property type="entry name" value="FAD_mOase_fung"/>
</dbReference>
<evidence type="ECO:0000256" key="1">
    <source>
        <dbReference type="ARBA" id="ARBA00001974"/>
    </source>
</evidence>
<dbReference type="InterPro" id="IPR002938">
    <property type="entry name" value="FAD-bd"/>
</dbReference>